<dbReference type="Pfam" id="PF08448">
    <property type="entry name" value="PAS_4"/>
    <property type="match status" value="1"/>
</dbReference>
<dbReference type="PROSITE" id="PS50113">
    <property type="entry name" value="PAC"/>
    <property type="match status" value="1"/>
</dbReference>
<dbReference type="SUPFAM" id="SSF55785">
    <property type="entry name" value="PYP-like sensor domain (PAS domain)"/>
    <property type="match status" value="2"/>
</dbReference>
<dbReference type="InterPro" id="IPR011006">
    <property type="entry name" value="CheY-like_superfamily"/>
</dbReference>
<keyword evidence="11" id="KW-1185">Reference proteome</keyword>
<organism evidence="10 11">
    <name type="scientific">Autumnicola psychrophila</name>
    <dbReference type="NCBI Taxonomy" id="3075592"/>
    <lineage>
        <taxon>Bacteria</taxon>
        <taxon>Pseudomonadati</taxon>
        <taxon>Bacteroidota</taxon>
        <taxon>Flavobacteriia</taxon>
        <taxon>Flavobacteriales</taxon>
        <taxon>Flavobacteriaceae</taxon>
        <taxon>Autumnicola</taxon>
    </lineage>
</organism>
<dbReference type="CDD" id="cd00130">
    <property type="entry name" value="PAS"/>
    <property type="match status" value="1"/>
</dbReference>
<dbReference type="InterPro" id="IPR035965">
    <property type="entry name" value="PAS-like_dom_sf"/>
</dbReference>
<feature type="domain" description="Histidine kinase" evidence="7">
    <location>
        <begin position="280"/>
        <end position="501"/>
    </location>
</feature>
<protein>
    <recommendedName>
        <fullName evidence="2">histidine kinase</fullName>
        <ecNumber evidence="2">2.7.13.3</ecNumber>
    </recommendedName>
</protein>
<comment type="caution">
    <text evidence="10">The sequence shown here is derived from an EMBL/GenBank/DDBJ whole genome shotgun (WGS) entry which is preliminary data.</text>
</comment>
<dbReference type="Pfam" id="PF02518">
    <property type="entry name" value="HATPase_c"/>
    <property type="match status" value="1"/>
</dbReference>
<dbReference type="SMART" id="SM00387">
    <property type="entry name" value="HATPase_c"/>
    <property type="match status" value="1"/>
</dbReference>
<dbReference type="Pfam" id="PF00072">
    <property type="entry name" value="Response_reg"/>
    <property type="match status" value="1"/>
</dbReference>
<dbReference type="InterPro" id="IPR003661">
    <property type="entry name" value="HisK_dim/P_dom"/>
</dbReference>
<dbReference type="RefSeq" id="WP_311501294.1">
    <property type="nucleotide sequence ID" value="NZ_JAVRHN010000017.1"/>
</dbReference>
<dbReference type="CDD" id="cd16922">
    <property type="entry name" value="HATPase_EvgS-ArcB-TorS-like"/>
    <property type="match status" value="1"/>
</dbReference>
<dbReference type="SUPFAM" id="SSF47384">
    <property type="entry name" value="Homodimeric domain of signal transducing histidine kinase"/>
    <property type="match status" value="1"/>
</dbReference>
<evidence type="ECO:0000256" key="3">
    <source>
        <dbReference type="ARBA" id="ARBA00022553"/>
    </source>
</evidence>
<dbReference type="PANTHER" id="PTHR45339:SF1">
    <property type="entry name" value="HYBRID SIGNAL TRANSDUCTION HISTIDINE KINASE J"/>
    <property type="match status" value="1"/>
</dbReference>
<reference evidence="10 11" key="1">
    <citation type="submission" date="2023-09" db="EMBL/GenBank/DDBJ databases">
        <authorList>
            <person name="Rey-Velasco X."/>
        </authorList>
    </citation>
    <scope>NUCLEOTIDE SEQUENCE [LARGE SCALE GENOMIC DNA]</scope>
    <source>
        <strain evidence="10 11">F225</strain>
    </source>
</reference>
<dbReference type="SUPFAM" id="SSF55874">
    <property type="entry name" value="ATPase domain of HSP90 chaperone/DNA topoisomerase II/histidine kinase"/>
    <property type="match status" value="1"/>
</dbReference>
<dbReference type="Gene3D" id="3.30.565.10">
    <property type="entry name" value="Histidine kinase-like ATPase, C-terminal domain"/>
    <property type="match status" value="1"/>
</dbReference>
<evidence type="ECO:0000256" key="5">
    <source>
        <dbReference type="PROSITE-ProRule" id="PRU00169"/>
    </source>
</evidence>
<keyword evidence="4" id="KW-0902">Two-component regulatory system</keyword>
<dbReference type="CDD" id="cd00082">
    <property type="entry name" value="HisKA"/>
    <property type="match status" value="1"/>
</dbReference>
<dbReference type="GO" id="GO:0005524">
    <property type="term" value="F:ATP binding"/>
    <property type="evidence" value="ECO:0007669"/>
    <property type="project" value="UniProtKB-KW"/>
</dbReference>
<dbReference type="SMART" id="SM00448">
    <property type="entry name" value="REC"/>
    <property type="match status" value="1"/>
</dbReference>
<dbReference type="Gene3D" id="1.10.287.130">
    <property type="match status" value="1"/>
</dbReference>
<feature type="domain" description="PAC" evidence="9">
    <location>
        <begin position="210"/>
        <end position="262"/>
    </location>
</feature>
<dbReference type="SMART" id="SM00091">
    <property type="entry name" value="PAS"/>
    <property type="match status" value="1"/>
</dbReference>
<dbReference type="InterPro" id="IPR000700">
    <property type="entry name" value="PAS-assoc_C"/>
</dbReference>
<keyword evidence="3 5" id="KW-0597">Phosphoprotein</keyword>
<dbReference type="InterPro" id="IPR001789">
    <property type="entry name" value="Sig_transdc_resp-reg_receiver"/>
</dbReference>
<dbReference type="PROSITE" id="PS50109">
    <property type="entry name" value="HIS_KIN"/>
    <property type="match status" value="1"/>
</dbReference>
<dbReference type="CDD" id="cd17546">
    <property type="entry name" value="REC_hyHK_CKI1_RcsC-like"/>
    <property type="match status" value="1"/>
</dbReference>
<keyword evidence="6" id="KW-0175">Coiled coil</keyword>
<dbReference type="EMBL" id="JAVRHN010000017">
    <property type="protein sequence ID" value="MDT0688031.1"/>
    <property type="molecule type" value="Genomic_DNA"/>
</dbReference>
<feature type="domain" description="Response regulatory" evidence="8">
    <location>
        <begin position="526"/>
        <end position="640"/>
    </location>
</feature>
<feature type="modified residue" description="4-aspartylphosphate" evidence="5">
    <location>
        <position position="576"/>
    </location>
</feature>
<dbReference type="EC" id="2.7.13.3" evidence="2"/>
<evidence type="ECO:0000259" key="9">
    <source>
        <dbReference type="PROSITE" id="PS50113"/>
    </source>
</evidence>
<keyword evidence="10" id="KW-0547">Nucleotide-binding</keyword>
<name>A0ABU3DWB9_9FLAO</name>
<dbReference type="PRINTS" id="PR00344">
    <property type="entry name" value="BCTRLSENSOR"/>
</dbReference>
<dbReference type="InterPro" id="IPR036890">
    <property type="entry name" value="HATPase_C_sf"/>
</dbReference>
<dbReference type="InterPro" id="IPR000014">
    <property type="entry name" value="PAS"/>
</dbReference>
<gene>
    <name evidence="10" type="ORF">RM541_16820</name>
</gene>
<accession>A0ABU3DWB9</accession>
<dbReference type="InterPro" id="IPR013656">
    <property type="entry name" value="PAS_4"/>
</dbReference>
<comment type="catalytic activity">
    <reaction evidence="1">
        <text>ATP + protein L-histidine = ADP + protein N-phospho-L-histidine.</text>
        <dbReference type="EC" id="2.7.13.3"/>
    </reaction>
</comment>
<feature type="coiled-coil region" evidence="6">
    <location>
        <begin position="716"/>
        <end position="750"/>
    </location>
</feature>
<dbReference type="Pfam" id="PF00512">
    <property type="entry name" value="HisKA"/>
    <property type="match status" value="1"/>
</dbReference>
<evidence type="ECO:0000259" key="8">
    <source>
        <dbReference type="PROSITE" id="PS50110"/>
    </source>
</evidence>
<evidence type="ECO:0000256" key="1">
    <source>
        <dbReference type="ARBA" id="ARBA00000085"/>
    </source>
</evidence>
<dbReference type="SMART" id="SM00388">
    <property type="entry name" value="HisKA"/>
    <property type="match status" value="1"/>
</dbReference>
<dbReference type="PROSITE" id="PS50110">
    <property type="entry name" value="RESPONSE_REGULATORY"/>
    <property type="match status" value="1"/>
</dbReference>
<evidence type="ECO:0000256" key="2">
    <source>
        <dbReference type="ARBA" id="ARBA00012438"/>
    </source>
</evidence>
<evidence type="ECO:0000313" key="11">
    <source>
        <dbReference type="Proteomes" id="UP001253848"/>
    </source>
</evidence>
<dbReference type="InterPro" id="IPR003594">
    <property type="entry name" value="HATPase_dom"/>
</dbReference>
<evidence type="ECO:0000259" key="7">
    <source>
        <dbReference type="PROSITE" id="PS50109"/>
    </source>
</evidence>
<dbReference type="Gene3D" id="3.30.450.20">
    <property type="entry name" value="PAS domain"/>
    <property type="match status" value="2"/>
</dbReference>
<dbReference type="Proteomes" id="UP001253848">
    <property type="component" value="Unassembled WGS sequence"/>
</dbReference>
<sequence length="769" mass="87485">MNESSENLLNIIRSLPGALLILKPDFQIIYASNSYLRATKADGENIIGMHIFEAFPDNPENPNANGVKNLRASLEKVLSTGKPQKMQMQKYDVPLPNGTFEEKYWNVINTPVTGEAEEILYIIHSVEDVTEQVKTKAALELAVEAAQLGTWEIDLTTGKFTHRNLRHDLIYGFDNFQPVWNHEIARNKILAEDVKIYDCAFSEAVKTGHLDFEVKTKWEDGSIHWLEIKGKVYFSETGEPNKAAGVNIDVTEQRRTEEALRKAKKEAESAAMAKDEFLSVMSHEIRTPLNAVIGLSNLLLDNNPREDQKSNMESLQFAAGNLLHLINDILDFSKIEAGRMDISEENFDLTDLIYNLIRTHEPKASEKGIELMLTLEESVPTRICADPFLLTQVLHNLVGNAIKFTEKGEVGICVEFAREEQEKKWLKFSVRDTGKGIAADKLDYIFEKFAQQRKFSEGNIGGTGLGLSITKSLIELMGGSVEVESTPGKGSNFWFYLPINEANSFKAEGKQQKAAEEEHLDLSEKNVLIVEDVEINRNILIQYLKKWWNLSPEESESGEKAIEMVQQKKYDIILMDLRMPKMDGYETSEKIREINGYQETPILAFTAETKNNLKGSHLFDDTIFKPFEPGDLKQKIQKHLVSFGNKRVRKSSNKNRKEEKKTGIDIFRFEKMAEGNGELLKKFISGSVLAFETYRKDFLAVEDEETLSDLIHRNTMNIYYANANLLKNKIEAYREKIAQEREGANGLKVEKEQIGAEFERVITHHKNLL</sequence>
<dbReference type="InterPro" id="IPR004358">
    <property type="entry name" value="Sig_transdc_His_kin-like_C"/>
</dbReference>
<proteinExistence type="predicted"/>
<keyword evidence="10" id="KW-0067">ATP-binding</keyword>
<evidence type="ECO:0000256" key="4">
    <source>
        <dbReference type="ARBA" id="ARBA00023012"/>
    </source>
</evidence>
<dbReference type="Gene3D" id="3.40.50.2300">
    <property type="match status" value="1"/>
</dbReference>
<dbReference type="SUPFAM" id="SSF52172">
    <property type="entry name" value="CheY-like"/>
    <property type="match status" value="1"/>
</dbReference>
<dbReference type="PANTHER" id="PTHR45339">
    <property type="entry name" value="HYBRID SIGNAL TRANSDUCTION HISTIDINE KINASE J"/>
    <property type="match status" value="1"/>
</dbReference>
<dbReference type="InterPro" id="IPR005467">
    <property type="entry name" value="His_kinase_dom"/>
</dbReference>
<evidence type="ECO:0000313" key="10">
    <source>
        <dbReference type="EMBL" id="MDT0688031.1"/>
    </source>
</evidence>
<dbReference type="InterPro" id="IPR036097">
    <property type="entry name" value="HisK_dim/P_sf"/>
</dbReference>
<evidence type="ECO:0000256" key="6">
    <source>
        <dbReference type="SAM" id="Coils"/>
    </source>
</evidence>